<dbReference type="EMBL" id="WHPC01000134">
    <property type="protein sequence ID" value="MPV38972.1"/>
    <property type="molecule type" value="Genomic_DNA"/>
</dbReference>
<evidence type="ECO:0000313" key="3">
    <source>
        <dbReference type="Proteomes" id="UP000437709"/>
    </source>
</evidence>
<dbReference type="PANTHER" id="PTHR28008">
    <property type="entry name" value="DOMAIN PROTEIN, PUTATIVE (AFU_ORTHOLOGUE AFUA_3G10980)-RELATED"/>
    <property type="match status" value="1"/>
</dbReference>
<accession>A0A6N7EKS0</accession>
<dbReference type="PANTHER" id="PTHR28008:SF1">
    <property type="entry name" value="DOMAIN PROTEIN, PUTATIVE (AFU_ORTHOLOGUE AFUA_3G10980)-RELATED"/>
    <property type="match status" value="1"/>
</dbReference>
<dbReference type="OrthoDB" id="3831062at2"/>
<feature type="domain" description="VanZ-like" evidence="1">
    <location>
        <begin position="51"/>
        <end position="121"/>
    </location>
</feature>
<evidence type="ECO:0000259" key="1">
    <source>
        <dbReference type="Pfam" id="PF04892"/>
    </source>
</evidence>
<dbReference type="Proteomes" id="UP000437709">
    <property type="component" value="Unassembled WGS sequence"/>
</dbReference>
<dbReference type="Pfam" id="PF04892">
    <property type="entry name" value="VanZ"/>
    <property type="match status" value="1"/>
</dbReference>
<comment type="caution">
    <text evidence="2">The sequence shown here is derived from an EMBL/GenBank/DDBJ whole genome shotgun (WGS) entry which is preliminary data.</text>
</comment>
<reference evidence="2 3" key="1">
    <citation type="submission" date="2019-10" db="EMBL/GenBank/DDBJ databases">
        <title>Georgenia wutianyii sp. nov. and Georgenia yuyongxinii sp. nov. isolated from plateau pika (Ochotona curzoniae) in the Qinghai-Tibet plateau of China.</title>
        <authorList>
            <person name="Tian Z."/>
        </authorList>
    </citation>
    <scope>NUCLEOTIDE SEQUENCE [LARGE SCALE GENOMIC DNA]</scope>
    <source>
        <strain evidence="2 3">JCM 19765</strain>
    </source>
</reference>
<organism evidence="2 3">
    <name type="scientific">Georgenia subflava</name>
    <dbReference type="NCBI Taxonomy" id="1622177"/>
    <lineage>
        <taxon>Bacteria</taxon>
        <taxon>Bacillati</taxon>
        <taxon>Actinomycetota</taxon>
        <taxon>Actinomycetes</taxon>
        <taxon>Micrococcales</taxon>
        <taxon>Bogoriellaceae</taxon>
        <taxon>Georgenia</taxon>
    </lineage>
</organism>
<evidence type="ECO:0000313" key="2">
    <source>
        <dbReference type="EMBL" id="MPV38972.1"/>
    </source>
</evidence>
<name>A0A6N7EKS0_9MICO</name>
<proteinExistence type="predicted"/>
<dbReference type="AlphaFoldDB" id="A0A6N7EKS0"/>
<sequence length="126" mass="12812">MTATPPPDAPPAAARPGTRARILLGVAVALQLLVLYAPRLPDVGPTDVPGLDKLGHAVVFAAVTLTGLRAGLRPGLVIGFGLAHAVVSEVLQHAVLPGRSGDPFDVLADVVGVALGLILARRIART</sequence>
<keyword evidence="3" id="KW-1185">Reference proteome</keyword>
<gene>
    <name evidence="2" type="ORF">GB881_18370</name>
</gene>
<protein>
    <submittedName>
        <fullName evidence="2">VanZ family protein</fullName>
    </submittedName>
</protein>
<dbReference type="InterPro" id="IPR006976">
    <property type="entry name" value="VanZ-like"/>
</dbReference>